<dbReference type="EMBL" id="AMCI01001277">
    <property type="protein sequence ID" value="EJX06053.1"/>
    <property type="molecule type" value="Genomic_DNA"/>
</dbReference>
<sequence length="561" mass="63929">RRIKMATGWERGADGKWRYEVMDGEFDRKGELHPERRKLSAEEKKELDDSFDEIMDAFEKGSQAYKGEIDENTDMADIYEAGGMERKKAERLSHLEDKETELSLRPKCLDDYISNEELFSAYPELRNVKVEEGDALAAFVGRLGHYNPKTNTILLNDMSRDVLLHETQHIIQYLEGFAKGGSPNAIREVHNSNNHIRRIINALLRNLGIDEWLISIDDDILEQLEEKYCLPGRDFNDGYMFASSMNEIDGDLLRKKLDEANRIISNNNEIIGGEHRALFPEQHYKRLAGEVEARNVENRMDMPEEERRKTLAAETEDVAREDQIFIMENVGNNALLSMNEEEFPHESKLNPKQEISVIQISSNHGFESFAKAKEWAKEHIVRTYTNEETGNKGEIRISNTAINKFLSKSSVEKSENKDVYLSVLRVLPNVIRESVNAEQHVDYKKGEDGVRSSHNGINQDVIIHRLYGAVSINGDIHRVKVTLKENIKTKETTKTYNYEAIKIELLAGQHGDVSMTSPRNSNNSITLAKLLKGVEKSYSNGELLLDDGVEDENLRGGGGPF</sequence>
<evidence type="ECO:0000313" key="2">
    <source>
        <dbReference type="EMBL" id="EJX06053.1"/>
    </source>
</evidence>
<feature type="domain" description="Large polyvalent protein-associated" evidence="1">
    <location>
        <begin position="371"/>
        <end position="486"/>
    </location>
</feature>
<accession>J9GTM1</accession>
<reference evidence="2" key="1">
    <citation type="journal article" date="2012" name="PLoS ONE">
        <title>Gene sets for utilization of primary and secondary nutrition supplies in the distal gut of endangered iberian lynx.</title>
        <authorList>
            <person name="Alcaide M."/>
            <person name="Messina E."/>
            <person name="Richter M."/>
            <person name="Bargiela R."/>
            <person name="Peplies J."/>
            <person name="Huws S.A."/>
            <person name="Newbold C.J."/>
            <person name="Golyshin P.N."/>
            <person name="Simon M.A."/>
            <person name="Lopez G."/>
            <person name="Yakimov M.M."/>
            <person name="Ferrer M."/>
        </authorList>
    </citation>
    <scope>NUCLEOTIDE SEQUENCE</scope>
</reference>
<dbReference type="InterPro" id="IPR040824">
    <property type="entry name" value="LPD3"/>
</dbReference>
<gene>
    <name evidence="2" type="ORF">EVA_05839</name>
</gene>
<dbReference type="Pfam" id="PF18798">
    <property type="entry name" value="LPD3"/>
    <property type="match status" value="1"/>
</dbReference>
<organism evidence="2">
    <name type="scientific">gut metagenome</name>
    <dbReference type="NCBI Taxonomy" id="749906"/>
    <lineage>
        <taxon>unclassified sequences</taxon>
        <taxon>metagenomes</taxon>
        <taxon>organismal metagenomes</taxon>
    </lineage>
</organism>
<feature type="non-terminal residue" evidence="2">
    <location>
        <position position="561"/>
    </location>
</feature>
<feature type="non-terminal residue" evidence="2">
    <location>
        <position position="1"/>
    </location>
</feature>
<evidence type="ECO:0000259" key="1">
    <source>
        <dbReference type="Pfam" id="PF18798"/>
    </source>
</evidence>
<name>J9GTM1_9ZZZZ</name>
<dbReference type="AlphaFoldDB" id="J9GTM1"/>
<protein>
    <recommendedName>
        <fullName evidence="1">Large polyvalent protein-associated domain-containing protein</fullName>
    </recommendedName>
</protein>
<comment type="caution">
    <text evidence="2">The sequence shown here is derived from an EMBL/GenBank/DDBJ whole genome shotgun (WGS) entry which is preliminary data.</text>
</comment>
<proteinExistence type="predicted"/>